<evidence type="ECO:0000256" key="1">
    <source>
        <dbReference type="SAM" id="MobiDB-lite"/>
    </source>
</evidence>
<evidence type="ECO:0000313" key="2">
    <source>
        <dbReference type="EMBL" id="KAK7590762.1"/>
    </source>
</evidence>
<reference evidence="2 3" key="1">
    <citation type="submission" date="2024-03" db="EMBL/GenBank/DDBJ databases">
        <title>Adaptation during the transition from Ophiocordyceps entomopathogen to insect associate is accompanied by gene loss and intensified selection.</title>
        <authorList>
            <person name="Ward C.M."/>
            <person name="Onetto C.A."/>
            <person name="Borneman A.R."/>
        </authorList>
    </citation>
    <scope>NUCLEOTIDE SEQUENCE [LARGE SCALE GENOMIC DNA]</scope>
    <source>
        <strain evidence="2">AWRI1</strain>
        <tissue evidence="2">Single Adult Female</tissue>
    </source>
</reference>
<feature type="compositionally biased region" description="Low complexity" evidence="1">
    <location>
        <begin position="151"/>
        <end position="179"/>
    </location>
</feature>
<accession>A0AAN9Y4E5</accession>
<feature type="compositionally biased region" description="Polar residues" evidence="1">
    <location>
        <begin position="180"/>
        <end position="190"/>
    </location>
</feature>
<protein>
    <submittedName>
        <fullName evidence="2">Uncharacterized protein</fullName>
    </submittedName>
</protein>
<dbReference type="AlphaFoldDB" id="A0AAN9Y4E5"/>
<dbReference type="EMBL" id="JBBCAQ010000022">
    <property type="protein sequence ID" value="KAK7590762.1"/>
    <property type="molecule type" value="Genomic_DNA"/>
</dbReference>
<dbReference type="Proteomes" id="UP001367676">
    <property type="component" value="Unassembled WGS sequence"/>
</dbReference>
<gene>
    <name evidence="2" type="ORF">V9T40_002375</name>
</gene>
<keyword evidence="3" id="KW-1185">Reference proteome</keyword>
<sequence>MSLSYSLQNHWFWGVFEARRSVLLGTPRRTTFYERVILVLVSNIVHQFSNVLTINKDVTNPGSYVTKGVSPSSSLHSGLTMQQLAVFADPSKRIIRKVVRSLVQSFKSEDIEEDKERFINLSPWLNAIVSCLVAAGKRQSALSWMLSAASSRDSSHSSSNATSENTSASNSSSNAIPANLPQSSSNAKSG</sequence>
<feature type="region of interest" description="Disordered" evidence="1">
    <location>
        <begin position="151"/>
        <end position="190"/>
    </location>
</feature>
<comment type="caution">
    <text evidence="2">The sequence shown here is derived from an EMBL/GenBank/DDBJ whole genome shotgun (WGS) entry which is preliminary data.</text>
</comment>
<name>A0AAN9Y4E5_9HEMI</name>
<proteinExistence type="predicted"/>
<organism evidence="2 3">
    <name type="scientific">Parthenolecanium corni</name>
    <dbReference type="NCBI Taxonomy" id="536013"/>
    <lineage>
        <taxon>Eukaryota</taxon>
        <taxon>Metazoa</taxon>
        <taxon>Ecdysozoa</taxon>
        <taxon>Arthropoda</taxon>
        <taxon>Hexapoda</taxon>
        <taxon>Insecta</taxon>
        <taxon>Pterygota</taxon>
        <taxon>Neoptera</taxon>
        <taxon>Paraneoptera</taxon>
        <taxon>Hemiptera</taxon>
        <taxon>Sternorrhyncha</taxon>
        <taxon>Coccoidea</taxon>
        <taxon>Coccidae</taxon>
        <taxon>Parthenolecanium</taxon>
    </lineage>
</organism>
<evidence type="ECO:0000313" key="3">
    <source>
        <dbReference type="Proteomes" id="UP001367676"/>
    </source>
</evidence>